<name>A0ABU1A4N8_9FLAO</name>
<dbReference type="PROSITE" id="PS51007">
    <property type="entry name" value="CYTC"/>
    <property type="match status" value="1"/>
</dbReference>
<evidence type="ECO:0000256" key="1">
    <source>
        <dbReference type="ARBA" id="ARBA00004196"/>
    </source>
</evidence>
<evidence type="ECO:0000256" key="5">
    <source>
        <dbReference type="ARBA" id="ARBA00023002"/>
    </source>
</evidence>
<dbReference type="Gene3D" id="1.20.1420.20">
    <property type="entry name" value="M75 peptidase, HXXE motif"/>
    <property type="match status" value="1"/>
</dbReference>
<keyword evidence="2 7" id="KW-0349">Heme</keyword>
<dbReference type="InterPro" id="IPR051395">
    <property type="entry name" value="Cytochrome_c_Peroxidase/MauG"/>
</dbReference>
<dbReference type="PANTHER" id="PTHR30600:SF10">
    <property type="entry name" value="BLL6722 PROTEIN"/>
    <property type="match status" value="1"/>
</dbReference>
<dbReference type="Proteomes" id="UP001230915">
    <property type="component" value="Unassembled WGS sequence"/>
</dbReference>
<keyword evidence="3 7" id="KW-0479">Metal-binding</keyword>
<dbReference type="RefSeq" id="WP_308864779.1">
    <property type="nucleotide sequence ID" value="NZ_JAVHUL010000026.1"/>
</dbReference>
<protein>
    <submittedName>
        <fullName evidence="9">Cytochrome c peroxidase</fullName>
    </submittedName>
</protein>
<dbReference type="PANTHER" id="PTHR30600">
    <property type="entry name" value="CYTOCHROME C PEROXIDASE-RELATED"/>
    <property type="match status" value="1"/>
</dbReference>
<dbReference type="GO" id="GO:0004601">
    <property type="term" value="F:peroxidase activity"/>
    <property type="evidence" value="ECO:0007669"/>
    <property type="project" value="UniProtKB-KW"/>
</dbReference>
<keyword evidence="5" id="KW-0560">Oxidoreductase</keyword>
<dbReference type="SUPFAM" id="SSF46626">
    <property type="entry name" value="Cytochrome c"/>
    <property type="match status" value="2"/>
</dbReference>
<evidence type="ECO:0000256" key="7">
    <source>
        <dbReference type="PROSITE-ProRule" id="PRU00433"/>
    </source>
</evidence>
<keyword evidence="10" id="KW-1185">Reference proteome</keyword>
<dbReference type="Gene3D" id="1.10.760.10">
    <property type="entry name" value="Cytochrome c-like domain"/>
    <property type="match status" value="2"/>
</dbReference>
<evidence type="ECO:0000256" key="6">
    <source>
        <dbReference type="ARBA" id="ARBA00023004"/>
    </source>
</evidence>
<evidence type="ECO:0000256" key="3">
    <source>
        <dbReference type="ARBA" id="ARBA00022723"/>
    </source>
</evidence>
<feature type="domain" description="Cytochrome c" evidence="8">
    <location>
        <begin position="464"/>
        <end position="609"/>
    </location>
</feature>
<reference evidence="9 10" key="1">
    <citation type="submission" date="2023-08" db="EMBL/GenBank/DDBJ databases">
        <title>Mesonia sp. MT50, isolated from deep-sea sediment of the Mariana Trench.</title>
        <authorList>
            <person name="Fu H."/>
        </authorList>
    </citation>
    <scope>NUCLEOTIDE SEQUENCE [LARGE SCALE GENOMIC DNA]</scope>
    <source>
        <strain evidence="9 10">MT50</strain>
    </source>
</reference>
<comment type="caution">
    <text evidence="9">The sequence shown here is derived from an EMBL/GenBank/DDBJ whole genome shotgun (WGS) entry which is preliminary data.</text>
</comment>
<evidence type="ECO:0000313" key="10">
    <source>
        <dbReference type="Proteomes" id="UP001230915"/>
    </source>
</evidence>
<accession>A0ABU1A4N8</accession>
<dbReference type="InterPro" id="IPR038352">
    <property type="entry name" value="Imelysin_sf"/>
</dbReference>
<dbReference type="InterPro" id="IPR004852">
    <property type="entry name" value="Di-haem_cyt_c_peroxidsae"/>
</dbReference>
<keyword evidence="6 7" id="KW-0408">Iron</keyword>
<keyword evidence="4" id="KW-0732">Signal</keyword>
<comment type="subcellular location">
    <subcellularLocation>
        <location evidence="1">Cell envelope</location>
    </subcellularLocation>
</comment>
<dbReference type="InterPro" id="IPR036909">
    <property type="entry name" value="Cyt_c-like_dom_sf"/>
</dbReference>
<gene>
    <name evidence="9" type="ORF">RBU60_10005</name>
</gene>
<organism evidence="9 10">
    <name type="scientific">Mesonia profundi</name>
    <dbReference type="NCBI Taxonomy" id="3070998"/>
    <lineage>
        <taxon>Bacteria</taxon>
        <taxon>Pseudomonadati</taxon>
        <taxon>Bacteroidota</taxon>
        <taxon>Flavobacteriia</taxon>
        <taxon>Flavobacteriales</taxon>
        <taxon>Flavobacteriaceae</taxon>
        <taxon>Mesonia</taxon>
    </lineage>
</organism>
<evidence type="ECO:0000256" key="2">
    <source>
        <dbReference type="ARBA" id="ARBA00022617"/>
    </source>
</evidence>
<evidence type="ECO:0000259" key="8">
    <source>
        <dbReference type="PROSITE" id="PS51007"/>
    </source>
</evidence>
<sequence>MRFSFKTISFFLSCLLVMLFFVFSSFSKETDYHSKNNRFWTYANELKESLARLDTTANAYKLHKTEIGNVKLAVKSARLSYKKIEFYLSFYHQEYVNEHINGAPLLHIKKTGMLPDVIPPEGLQVLDELVYEEDENLDANLIATNSRKLYNAYQLLYEGLKTKTIEPEKEIAAMRLGLIRVFTLGVTGFDTPGSLNAIEEAKISMQAMMSFFKEYQKQSPLKELQEIINLFSKSINYLEQPASFTNFDRLVFLKSYINPLYRKLGEIDQKEIPNFLPYVSSWNPKSKSIFSEDFLNPYFFTEFKKEEDSKELNALGKKLFYDSTLSENQQMSCASCHNPKMAFTDGQPKSFSNVEGKTVLRNSPTLLNAVYAERFFYDLRAFSLEQQAEHVIFNPDEFNTAYDAILKKIVDNKQYTEGFKKVFGKNQVNRVNFSKALSSYVLSLTSFDSEFDEYINNEEVYLPREVKDGFNLFMGKANCATCHFPPTFSGLVPPFYSDSESEILGVLKNPTKQILLDTDEGRWENEISEEKAWIYEKSFKTTTVRNSGLTAPYFHNGAYATLEEVIDFYNDGGGAGKGLKVNNQTLSPDPLNLSDKEKQDLIAFIKSLNGAKAVSLNQK</sequence>
<dbReference type="InterPro" id="IPR009056">
    <property type="entry name" value="Cyt_c-like_dom"/>
</dbReference>
<dbReference type="EMBL" id="JAVHUL010000026">
    <property type="protein sequence ID" value="MDQ7917908.1"/>
    <property type="molecule type" value="Genomic_DNA"/>
</dbReference>
<proteinExistence type="predicted"/>
<keyword evidence="9" id="KW-0575">Peroxidase</keyword>
<evidence type="ECO:0000313" key="9">
    <source>
        <dbReference type="EMBL" id="MDQ7917908.1"/>
    </source>
</evidence>
<dbReference type="Pfam" id="PF03150">
    <property type="entry name" value="CCP_MauG"/>
    <property type="match status" value="1"/>
</dbReference>
<evidence type="ECO:0000256" key="4">
    <source>
        <dbReference type="ARBA" id="ARBA00022729"/>
    </source>
</evidence>